<proteinExistence type="predicted"/>
<evidence type="ECO:0000313" key="2">
    <source>
        <dbReference type="Proteomes" id="UP000509303"/>
    </source>
</evidence>
<gene>
    <name evidence="1" type="ORF">HUT08_26990</name>
</gene>
<protein>
    <submittedName>
        <fullName evidence="1">Uncharacterized protein</fullName>
    </submittedName>
</protein>
<dbReference type="AlphaFoldDB" id="A0A7H8NDM4"/>
<dbReference type="RefSeq" id="WP_176164293.1">
    <property type="nucleotide sequence ID" value="NZ_CP054929.1"/>
</dbReference>
<reference evidence="1 2" key="1">
    <citation type="submission" date="2020-06" db="EMBL/GenBank/DDBJ databases">
        <title>Genome mining for natural products.</title>
        <authorList>
            <person name="Zhang B."/>
            <person name="Shi J."/>
            <person name="Ge H."/>
        </authorList>
    </citation>
    <scope>NUCLEOTIDE SEQUENCE [LARGE SCALE GENOMIC DNA]</scope>
    <source>
        <strain evidence="1 2">NA00687</strain>
    </source>
</reference>
<evidence type="ECO:0000313" key="1">
    <source>
        <dbReference type="EMBL" id="QKW52580.1"/>
    </source>
</evidence>
<name>A0A7H8NDM4_9ACTN</name>
<keyword evidence="2" id="KW-1185">Reference proteome</keyword>
<sequence>MRIEQLRQQEVRRLLGISYTSNDDPAEKALEAVELVTESGSMVFTSGTDWSLRIEQGSWPELPTWCYPPPCWSFSDIVTSRAKLGRIREVLPLLNRYSELTGARLSFDGGVALSVHAGEQFTMEVAEDLPGGAAAKNAFNLPRTRHAQHQAR</sequence>
<dbReference type="Proteomes" id="UP000509303">
    <property type="component" value="Chromosome"/>
</dbReference>
<dbReference type="EMBL" id="CP054929">
    <property type="protein sequence ID" value="QKW52580.1"/>
    <property type="molecule type" value="Genomic_DNA"/>
</dbReference>
<accession>A0A7H8NDM4</accession>
<organism evidence="1 2">
    <name type="scientific">Streptomyces buecherae</name>
    <dbReference type="NCBI Taxonomy" id="2763006"/>
    <lineage>
        <taxon>Bacteria</taxon>
        <taxon>Bacillati</taxon>
        <taxon>Actinomycetota</taxon>
        <taxon>Actinomycetes</taxon>
        <taxon>Kitasatosporales</taxon>
        <taxon>Streptomycetaceae</taxon>
        <taxon>Streptomyces</taxon>
    </lineage>
</organism>